<reference evidence="2 3" key="1">
    <citation type="submission" date="2020-08" db="EMBL/GenBank/DDBJ databases">
        <title>Sequencing the genomes of 1000 actinobacteria strains.</title>
        <authorList>
            <person name="Klenk H.-P."/>
        </authorList>
    </citation>
    <scope>NUCLEOTIDE SEQUENCE [LARGE SCALE GENOMIC DNA]</scope>
    <source>
        <strain evidence="2 3">DSM 43149</strain>
    </source>
</reference>
<dbReference type="Gene3D" id="3.90.1200.10">
    <property type="match status" value="1"/>
</dbReference>
<evidence type="ECO:0000313" key="2">
    <source>
        <dbReference type="EMBL" id="MBB4765421.1"/>
    </source>
</evidence>
<keyword evidence="3" id="KW-1185">Reference proteome</keyword>
<sequence>MLTRLAGGDVPVPGLIAEPAGALCMRHVPGTHGQELIRAGHAAAVLRSCGQTLRRIQAVDASAVFDGVPPGAAVVVHGDYGPNNMLFDPVSFGAAAVLDWEWAHPGEPVEDLAWCEWIIRMHHPDVVGELGSLFIGYGDRPSWRRRRAAMLAKCETMLAPPRPDGDTSPGARRWRRNLEITGAWTE</sequence>
<accession>A0A7W7I362</accession>
<evidence type="ECO:0000313" key="3">
    <source>
        <dbReference type="Proteomes" id="UP000578112"/>
    </source>
</evidence>
<dbReference type="Pfam" id="PF01636">
    <property type="entry name" value="APH"/>
    <property type="match status" value="1"/>
</dbReference>
<dbReference type="RefSeq" id="WP_203709252.1">
    <property type="nucleotide sequence ID" value="NZ_BOMK01000022.1"/>
</dbReference>
<dbReference type="AlphaFoldDB" id="A0A7W7I362"/>
<dbReference type="SUPFAM" id="SSF56112">
    <property type="entry name" value="Protein kinase-like (PK-like)"/>
    <property type="match status" value="1"/>
</dbReference>
<protein>
    <submittedName>
        <fullName evidence="2">Aminoglycoside phosphotransferase (APT) family kinase protein</fullName>
    </submittedName>
</protein>
<dbReference type="EMBL" id="JACHNH010000001">
    <property type="protein sequence ID" value="MBB4765421.1"/>
    <property type="molecule type" value="Genomic_DNA"/>
</dbReference>
<comment type="caution">
    <text evidence="2">The sequence shown here is derived from an EMBL/GenBank/DDBJ whole genome shotgun (WGS) entry which is preliminary data.</text>
</comment>
<dbReference type="InterPro" id="IPR011009">
    <property type="entry name" value="Kinase-like_dom_sf"/>
</dbReference>
<dbReference type="InterPro" id="IPR002575">
    <property type="entry name" value="Aminoglycoside_PTrfase"/>
</dbReference>
<proteinExistence type="predicted"/>
<keyword evidence="2" id="KW-0418">Kinase</keyword>
<dbReference type="Proteomes" id="UP000578112">
    <property type="component" value="Unassembled WGS sequence"/>
</dbReference>
<dbReference type="GO" id="GO:0016301">
    <property type="term" value="F:kinase activity"/>
    <property type="evidence" value="ECO:0007669"/>
    <property type="project" value="UniProtKB-KW"/>
</dbReference>
<keyword evidence="2" id="KW-0808">Transferase</keyword>
<evidence type="ECO:0000259" key="1">
    <source>
        <dbReference type="Pfam" id="PF01636"/>
    </source>
</evidence>
<organism evidence="2 3">
    <name type="scientific">Actinoplanes digitatis</name>
    <dbReference type="NCBI Taxonomy" id="1868"/>
    <lineage>
        <taxon>Bacteria</taxon>
        <taxon>Bacillati</taxon>
        <taxon>Actinomycetota</taxon>
        <taxon>Actinomycetes</taxon>
        <taxon>Micromonosporales</taxon>
        <taxon>Micromonosporaceae</taxon>
        <taxon>Actinoplanes</taxon>
    </lineage>
</organism>
<gene>
    <name evidence="2" type="ORF">BJ971_005977</name>
</gene>
<name>A0A7W7I362_9ACTN</name>
<feature type="domain" description="Aminoglycoside phosphotransferase" evidence="1">
    <location>
        <begin position="69"/>
        <end position="147"/>
    </location>
</feature>